<organism evidence="1 2">
    <name type="scientific">Phytophthora citrophthora</name>
    <dbReference type="NCBI Taxonomy" id="4793"/>
    <lineage>
        <taxon>Eukaryota</taxon>
        <taxon>Sar</taxon>
        <taxon>Stramenopiles</taxon>
        <taxon>Oomycota</taxon>
        <taxon>Peronosporomycetes</taxon>
        <taxon>Peronosporales</taxon>
        <taxon>Peronosporaceae</taxon>
        <taxon>Phytophthora</taxon>
    </lineage>
</organism>
<evidence type="ECO:0000313" key="2">
    <source>
        <dbReference type="Proteomes" id="UP001259832"/>
    </source>
</evidence>
<keyword evidence="2" id="KW-1185">Reference proteome</keyword>
<dbReference type="AlphaFoldDB" id="A0AAD9GXL7"/>
<evidence type="ECO:0000313" key="1">
    <source>
        <dbReference type="EMBL" id="KAK1946395.1"/>
    </source>
</evidence>
<dbReference type="EMBL" id="JASMQC010000003">
    <property type="protein sequence ID" value="KAK1946395.1"/>
    <property type="molecule type" value="Genomic_DNA"/>
</dbReference>
<reference evidence="1" key="1">
    <citation type="submission" date="2023-08" db="EMBL/GenBank/DDBJ databases">
        <title>Reference Genome Resource for the Citrus Pathogen Phytophthora citrophthora.</title>
        <authorList>
            <person name="Moller H."/>
            <person name="Coetzee B."/>
            <person name="Rose L.J."/>
            <person name="Van Niekerk J.M."/>
        </authorList>
    </citation>
    <scope>NUCLEOTIDE SEQUENCE</scope>
    <source>
        <strain evidence="1">STE-U-9442</strain>
    </source>
</reference>
<name>A0AAD9GXL7_9STRA</name>
<sequence>MVSYHCPASLLTTVAADIDEELAYEDSLEHEGDEATGPETAVAAAVPVFARRDTKRSREAVARERILGESGGVLVELRR</sequence>
<gene>
    <name evidence="1" type="ORF">P3T76_001948</name>
</gene>
<proteinExistence type="predicted"/>
<dbReference type="Proteomes" id="UP001259832">
    <property type="component" value="Unassembled WGS sequence"/>
</dbReference>
<accession>A0AAD9GXL7</accession>
<comment type="caution">
    <text evidence="1">The sequence shown here is derived from an EMBL/GenBank/DDBJ whole genome shotgun (WGS) entry which is preliminary data.</text>
</comment>
<protein>
    <submittedName>
        <fullName evidence="1">Uncharacterized protein</fullName>
    </submittedName>
</protein>